<evidence type="ECO:0008006" key="5">
    <source>
        <dbReference type="Google" id="ProtNLM"/>
    </source>
</evidence>
<gene>
    <name evidence="3" type="ORF">CFX0092_A1760</name>
</gene>
<evidence type="ECO:0000256" key="2">
    <source>
        <dbReference type="SAM" id="Phobius"/>
    </source>
</evidence>
<dbReference type="RefSeq" id="WP_095043095.1">
    <property type="nucleotide sequence ID" value="NZ_LN890655.1"/>
</dbReference>
<dbReference type="AlphaFoldDB" id="A0A160T3P1"/>
<feature type="transmembrane region" description="Helical" evidence="2">
    <location>
        <begin position="59"/>
        <end position="76"/>
    </location>
</feature>
<evidence type="ECO:0000256" key="1">
    <source>
        <dbReference type="SAM" id="MobiDB-lite"/>
    </source>
</evidence>
<reference evidence="3" key="1">
    <citation type="submission" date="2016-01" db="EMBL/GenBank/DDBJ databases">
        <authorList>
            <person name="Mcilroy J.S."/>
            <person name="Karst M S."/>
            <person name="Albertsen M."/>
        </authorList>
    </citation>
    <scope>NUCLEOTIDE SEQUENCE</scope>
    <source>
        <strain evidence="3">Cfx-K</strain>
    </source>
</reference>
<proteinExistence type="predicted"/>
<keyword evidence="2" id="KW-0472">Membrane</keyword>
<dbReference type="EMBL" id="LN890655">
    <property type="protein sequence ID" value="CUS03638.2"/>
    <property type="molecule type" value="Genomic_DNA"/>
</dbReference>
<keyword evidence="4" id="KW-1185">Reference proteome</keyword>
<sequence length="274" mass="29558">MEQTHANEWEQAVAQLARQMEYPETPALRPLTADDGRRMTVIRRPSSVVGARRRAGRRLALAALALALLVAGLLAVPRTRAALLAFFARVGAIDVFIDETAPTPAATPGPTDEAGASGPPPTATSTAATHSLELFELGEPMTLAEARRLADFPLAVPEALGEPDEVYVHRGVDLPAVTLVWRDEAGRPLSLTAIGVAEFARKFAYEDGVKSLRVGGRPAIWLTGPHRLQLLDAWQQSELLIDSNVLIWATDEATYRLEGELSEAEMIEIAASVE</sequence>
<name>A0A160T3P1_9CHLR</name>
<keyword evidence="2" id="KW-1133">Transmembrane helix</keyword>
<protein>
    <recommendedName>
        <fullName evidence="5">DUF4367 domain-containing protein</fullName>
    </recommendedName>
</protein>
<keyword evidence="2" id="KW-0812">Transmembrane</keyword>
<evidence type="ECO:0000313" key="4">
    <source>
        <dbReference type="Proteomes" id="UP000215027"/>
    </source>
</evidence>
<evidence type="ECO:0000313" key="3">
    <source>
        <dbReference type="EMBL" id="CUS03638.2"/>
    </source>
</evidence>
<dbReference type="KEGG" id="pbf:CFX0092_A1760"/>
<dbReference type="OrthoDB" id="4328209at2"/>
<organism evidence="3 4">
    <name type="scientific">Candidatus Promineifilum breve</name>
    <dbReference type="NCBI Taxonomy" id="1806508"/>
    <lineage>
        <taxon>Bacteria</taxon>
        <taxon>Bacillati</taxon>
        <taxon>Chloroflexota</taxon>
        <taxon>Ardenticatenia</taxon>
        <taxon>Candidatus Promineifilales</taxon>
        <taxon>Candidatus Promineifilaceae</taxon>
        <taxon>Candidatus Promineifilum</taxon>
    </lineage>
</organism>
<dbReference type="Proteomes" id="UP000215027">
    <property type="component" value="Chromosome I"/>
</dbReference>
<feature type="region of interest" description="Disordered" evidence="1">
    <location>
        <begin position="103"/>
        <end position="126"/>
    </location>
</feature>
<accession>A0A160T3P1</accession>